<keyword evidence="7" id="KW-1185">Reference proteome</keyword>
<dbReference type="AlphaFoldDB" id="A0A5C1ALY5"/>
<dbReference type="Proteomes" id="UP000324974">
    <property type="component" value="Chromosome"/>
</dbReference>
<dbReference type="EMBL" id="CP042425">
    <property type="protein sequence ID" value="QEL16310.1"/>
    <property type="molecule type" value="Genomic_DNA"/>
</dbReference>
<evidence type="ECO:0000259" key="1">
    <source>
        <dbReference type="Pfam" id="PF13586"/>
    </source>
</evidence>
<dbReference type="KEGG" id="lrs:PX52LOC_00951"/>
<organism evidence="6 7">
    <name type="scientific">Limnoglobus roseus</name>
    <dbReference type="NCBI Taxonomy" id="2598579"/>
    <lineage>
        <taxon>Bacteria</taxon>
        <taxon>Pseudomonadati</taxon>
        <taxon>Planctomycetota</taxon>
        <taxon>Planctomycetia</taxon>
        <taxon>Gemmatales</taxon>
        <taxon>Gemmataceae</taxon>
        <taxon>Limnoglobus</taxon>
    </lineage>
</organism>
<dbReference type="PANTHER" id="PTHR30007">
    <property type="entry name" value="PHP DOMAIN PROTEIN"/>
    <property type="match status" value="1"/>
</dbReference>
<sequence>MTGRGHPVALLLTPGQAGDGPRAAALLAGHRPRVVIADRGYDSDALRRLVRRLRAKAVIRPLGCRRRRVRYDRRVYRTRNVVERFWARVKQCRRVATRYDKLDQCYLGFVHLASALDVLRHP</sequence>
<dbReference type="KEGG" id="lrs:PX52LOC_06257"/>
<dbReference type="InterPro" id="IPR025668">
    <property type="entry name" value="Tnp_DDE_dom"/>
</dbReference>
<dbReference type="KEGG" id="lrs:PX52LOC_03254"/>
<name>A0A5C1ALY5_9BACT</name>
<reference evidence="7" key="1">
    <citation type="submission" date="2019-08" db="EMBL/GenBank/DDBJ databases">
        <title>Limnoglobus roseus gen. nov., sp. nov., a novel freshwater planctomycete with a giant genome from the family Gemmataceae.</title>
        <authorList>
            <person name="Kulichevskaya I.S."/>
            <person name="Naumoff D.G."/>
            <person name="Miroshnikov K."/>
            <person name="Ivanova A."/>
            <person name="Philippov D.A."/>
            <person name="Hakobyan A."/>
            <person name="Rijpstra I.C."/>
            <person name="Sinninghe Damste J.S."/>
            <person name="Liesack W."/>
            <person name="Dedysh S.N."/>
        </authorList>
    </citation>
    <scope>NUCLEOTIDE SEQUENCE [LARGE SCALE GENOMIC DNA]</scope>
    <source>
        <strain evidence="7">PX52</strain>
    </source>
</reference>
<dbReference type="EMBL" id="CP042425">
    <property type="protein sequence ID" value="QEL15202.1"/>
    <property type="molecule type" value="Genomic_DNA"/>
</dbReference>
<evidence type="ECO:0000313" key="2">
    <source>
        <dbReference type="EMBL" id="QEL14087.1"/>
    </source>
</evidence>
<accession>A0A5C1ALY5</accession>
<evidence type="ECO:0000313" key="4">
    <source>
        <dbReference type="EMBL" id="QEL15705.1"/>
    </source>
</evidence>
<gene>
    <name evidence="2" type="ORF">PX52LOC_00951</name>
    <name evidence="3" type="ORF">PX52LOC_02117</name>
    <name evidence="4" type="ORF">PX52LOC_02640</name>
    <name evidence="5" type="ORF">PX52LOC_03254</name>
    <name evidence="6" type="ORF">PX52LOC_06257</name>
</gene>
<evidence type="ECO:0000313" key="7">
    <source>
        <dbReference type="Proteomes" id="UP000324974"/>
    </source>
</evidence>
<dbReference type="PANTHER" id="PTHR30007:SF1">
    <property type="entry name" value="BLR1914 PROTEIN"/>
    <property type="match status" value="1"/>
</dbReference>
<dbReference type="Pfam" id="PF13586">
    <property type="entry name" value="DDE_Tnp_1_2"/>
    <property type="match status" value="1"/>
</dbReference>
<proteinExistence type="predicted"/>
<dbReference type="EMBL" id="CP042425">
    <property type="protein sequence ID" value="QEL19197.1"/>
    <property type="molecule type" value="Genomic_DNA"/>
</dbReference>
<evidence type="ECO:0000313" key="6">
    <source>
        <dbReference type="EMBL" id="QEL19197.1"/>
    </source>
</evidence>
<dbReference type="EMBL" id="CP042425">
    <property type="protein sequence ID" value="QEL14087.1"/>
    <property type="molecule type" value="Genomic_DNA"/>
</dbReference>
<protein>
    <submittedName>
        <fullName evidence="6">IS5/IS1182 family transposase</fullName>
    </submittedName>
</protein>
<feature type="domain" description="Transposase DDE" evidence="1">
    <location>
        <begin position="35"/>
        <end position="119"/>
    </location>
</feature>
<dbReference type="KEGG" id="lrs:PX52LOC_02640"/>
<dbReference type="EMBL" id="CP042425">
    <property type="protein sequence ID" value="QEL15705.1"/>
    <property type="molecule type" value="Genomic_DNA"/>
</dbReference>
<evidence type="ECO:0000313" key="5">
    <source>
        <dbReference type="EMBL" id="QEL16310.1"/>
    </source>
</evidence>
<evidence type="ECO:0000313" key="3">
    <source>
        <dbReference type="EMBL" id="QEL15202.1"/>
    </source>
</evidence>
<reference evidence="6" key="2">
    <citation type="journal article" date="2020" name="Int. J. Syst. Evol. Microbiol.">
        <title>Limnoglobus roseus gen. nov., sp. nov., a novel freshwater planctomycete with a giant genome from the family Gemmataceae.</title>
        <authorList>
            <person name="Kulichevskaya I.S."/>
            <person name="Naumoff D.G."/>
            <person name="Miroshnikov K.K."/>
            <person name="Ivanova A.A."/>
            <person name="Philippov D.A."/>
            <person name="Hakobyan A."/>
            <person name="Rijpstra W.I.C."/>
            <person name="Damste J.S.S."/>
            <person name="Liesack W."/>
            <person name="Dedysh S.N."/>
        </authorList>
    </citation>
    <scope>NUCLEOTIDE SEQUENCE</scope>
    <source>
        <strain evidence="6">PX52</strain>
    </source>
</reference>
<dbReference type="NCBIfam" id="NF033580">
    <property type="entry name" value="transpos_IS5_3"/>
    <property type="match status" value="1"/>
</dbReference>
<dbReference type="KEGG" id="lrs:PX52LOC_02117"/>